<proteinExistence type="predicted"/>
<comment type="caution">
    <text evidence="2">The sequence shown here is derived from an EMBL/GenBank/DDBJ whole genome shotgun (WGS) entry which is preliminary data.</text>
</comment>
<protein>
    <recommendedName>
        <fullName evidence="1">Core domain-containing protein</fullName>
    </recommendedName>
</protein>
<evidence type="ECO:0000313" key="3">
    <source>
        <dbReference type="Proteomes" id="UP000194885"/>
    </source>
</evidence>
<sequence>MEIRFDDASAVEIKQHLAPQNKLILTFEDGVGPYSQHAMIHMQVQFTLGIIGSDMSTESYDQSIPSNLGEILVKEYSLADLDEHMNIRFDASRHILSLTGDSGLIDGNLGLIDFTESNNEGIKKNPAR</sequence>
<gene>
    <name evidence="2" type="ORF">A5810_002062</name>
</gene>
<accession>A0A242BDG1</accession>
<organism evidence="2 3">
    <name type="scientific">Enterococcus faecium</name>
    <name type="common">Streptococcus faecium</name>
    <dbReference type="NCBI Taxonomy" id="1352"/>
    <lineage>
        <taxon>Bacteria</taxon>
        <taxon>Bacillati</taxon>
        <taxon>Bacillota</taxon>
        <taxon>Bacilli</taxon>
        <taxon>Lactobacillales</taxon>
        <taxon>Enterococcaceae</taxon>
        <taxon>Enterococcus</taxon>
    </lineage>
</organism>
<evidence type="ECO:0000259" key="1">
    <source>
        <dbReference type="Pfam" id="PF01521"/>
    </source>
</evidence>
<dbReference type="InterPro" id="IPR000361">
    <property type="entry name" value="ATAP_core_dom"/>
</dbReference>
<dbReference type="EMBL" id="NGKW01000004">
    <property type="protein sequence ID" value="OTN93200.1"/>
    <property type="molecule type" value="Genomic_DNA"/>
</dbReference>
<dbReference type="InterPro" id="IPR035903">
    <property type="entry name" value="HesB-like_dom_sf"/>
</dbReference>
<dbReference type="Gene3D" id="2.60.300.12">
    <property type="entry name" value="HesB-like domain"/>
    <property type="match status" value="1"/>
</dbReference>
<dbReference type="RefSeq" id="WP_086323545.1">
    <property type="nucleotide sequence ID" value="NZ_NGKW01000004.1"/>
</dbReference>
<evidence type="ECO:0000313" key="2">
    <source>
        <dbReference type="EMBL" id="OTN93200.1"/>
    </source>
</evidence>
<feature type="domain" description="Core" evidence="1">
    <location>
        <begin position="1"/>
        <end position="113"/>
    </location>
</feature>
<dbReference type="Proteomes" id="UP000194885">
    <property type="component" value="Unassembled WGS sequence"/>
</dbReference>
<dbReference type="AlphaFoldDB" id="A0A242BDG1"/>
<name>A0A242BDG1_ENTFC</name>
<reference evidence="2 3" key="1">
    <citation type="submission" date="2017-05" db="EMBL/GenBank/DDBJ databases">
        <title>The Genome Sequence of Enterococcus faecium 7H8_DIV0219.</title>
        <authorList>
            <consortium name="The Broad Institute Genomics Platform"/>
            <consortium name="The Broad Institute Genomic Center for Infectious Diseases"/>
            <person name="Earl A."/>
            <person name="Manson A."/>
            <person name="Schwartman J."/>
            <person name="Gilmore M."/>
            <person name="Abouelleil A."/>
            <person name="Cao P."/>
            <person name="Chapman S."/>
            <person name="Cusick C."/>
            <person name="Shea T."/>
            <person name="Young S."/>
            <person name="Neafsey D."/>
            <person name="Nusbaum C."/>
            <person name="Birren B."/>
        </authorList>
    </citation>
    <scope>NUCLEOTIDE SEQUENCE [LARGE SCALE GENOMIC DNA]</scope>
    <source>
        <strain evidence="2 3">7H8_DIV0219</strain>
    </source>
</reference>
<dbReference type="SUPFAM" id="SSF89360">
    <property type="entry name" value="HesB-like domain"/>
    <property type="match status" value="1"/>
</dbReference>
<dbReference type="Pfam" id="PF01521">
    <property type="entry name" value="Fe-S_biosyn"/>
    <property type="match status" value="1"/>
</dbReference>